<dbReference type="AlphaFoldDB" id="A0A412CHW0"/>
<comment type="caution">
    <text evidence="1">The sequence shown here is derived from an EMBL/GenBank/DDBJ whole genome shotgun (WGS) entry which is preliminary data.</text>
</comment>
<accession>A0A412CHW0</accession>
<sequence length="96" mass="11753">MDYKLPKGYVDLIEKKYNLKVLDNHYILVDKNFQRYNMMIDVQFNDKMLKVFKEKYAQEKSKNHVAWEERKQTKSIRFYAEVGNNILLLWDSLQEK</sequence>
<dbReference type="EMBL" id="QRTP01000001">
    <property type="protein sequence ID" value="RGQ87099.1"/>
    <property type="molecule type" value="Genomic_DNA"/>
</dbReference>
<proteinExistence type="predicted"/>
<name>A0A412CHW0_9FIRM</name>
<organism evidence="1 2">
    <name type="scientific">Megamonas rupellensis</name>
    <dbReference type="NCBI Taxonomy" id="491921"/>
    <lineage>
        <taxon>Bacteria</taxon>
        <taxon>Bacillati</taxon>
        <taxon>Bacillota</taxon>
        <taxon>Negativicutes</taxon>
        <taxon>Selenomonadales</taxon>
        <taxon>Selenomonadaceae</taxon>
        <taxon>Megamonas</taxon>
    </lineage>
</organism>
<dbReference type="RefSeq" id="WP_018998955.1">
    <property type="nucleotide sequence ID" value="NZ_JACJJU010000002.1"/>
</dbReference>
<evidence type="ECO:0000313" key="1">
    <source>
        <dbReference type="EMBL" id="RGQ87099.1"/>
    </source>
</evidence>
<gene>
    <name evidence="1" type="ORF">DWY77_00590</name>
</gene>
<protein>
    <submittedName>
        <fullName evidence="1">Uncharacterized protein</fullName>
    </submittedName>
</protein>
<dbReference type="Proteomes" id="UP000286147">
    <property type="component" value="Unassembled WGS sequence"/>
</dbReference>
<reference evidence="1 2" key="1">
    <citation type="submission" date="2018-08" db="EMBL/GenBank/DDBJ databases">
        <title>A genome reference for cultivated species of the human gut microbiota.</title>
        <authorList>
            <person name="Zou Y."/>
            <person name="Xue W."/>
            <person name="Luo G."/>
        </authorList>
    </citation>
    <scope>NUCLEOTIDE SEQUENCE [LARGE SCALE GENOMIC DNA]</scope>
    <source>
        <strain evidence="1 2">AF27-12</strain>
    </source>
</reference>
<evidence type="ECO:0000313" key="2">
    <source>
        <dbReference type="Proteomes" id="UP000286147"/>
    </source>
</evidence>